<reference evidence="2 3" key="1">
    <citation type="submission" date="2015-09" db="EMBL/GenBank/DDBJ databases">
        <title>Host preference determinants of Valsa canker pathogens revealed by comparative genomics.</title>
        <authorList>
            <person name="Yin Z."/>
            <person name="Huang L."/>
        </authorList>
    </citation>
    <scope>NUCLEOTIDE SEQUENCE [LARGE SCALE GENOMIC DNA]</scope>
    <source>
        <strain evidence="2 3">SXYLt</strain>
    </source>
</reference>
<dbReference type="AlphaFoldDB" id="A0A423XEI8"/>
<feature type="region of interest" description="Disordered" evidence="1">
    <location>
        <begin position="59"/>
        <end position="99"/>
    </location>
</feature>
<keyword evidence="3" id="KW-1185">Reference proteome</keyword>
<dbReference type="InParanoid" id="A0A423XEI8"/>
<sequence>MAFADANKALKVAFAGLDEEARTKVEIWASKSVGQDEAIEAIEAVAKAGLHKMSYARNLPAPTATGEKTRATKYTSAPARAPRSRGGRPGAGPTSWTPSGVELELLGLDRSRDTVRSGAAPDEEARCDGMRRPGARWWESEWHYSMSVVVDFSDLDDVDYRYGYGVYGGGDDGGGGGGEGFLHGRVAGWGWRERCEVVEELGGVFYADPRDCPDLDLP</sequence>
<comment type="caution">
    <text evidence="2">The sequence shown here is derived from an EMBL/GenBank/DDBJ whole genome shotgun (WGS) entry which is preliminary data.</text>
</comment>
<gene>
    <name evidence="2" type="ORF">VPNG_03291</name>
</gene>
<dbReference type="Proteomes" id="UP000285146">
    <property type="component" value="Unassembled WGS sequence"/>
</dbReference>
<dbReference type="EMBL" id="LKEB01000013">
    <property type="protein sequence ID" value="ROW14495.1"/>
    <property type="molecule type" value="Genomic_DNA"/>
</dbReference>
<dbReference type="STRING" id="1230097.A0A423XEI8"/>
<evidence type="ECO:0000313" key="3">
    <source>
        <dbReference type="Proteomes" id="UP000285146"/>
    </source>
</evidence>
<protein>
    <submittedName>
        <fullName evidence="2">Uncharacterized protein</fullName>
    </submittedName>
</protein>
<organism evidence="2 3">
    <name type="scientific">Cytospora leucostoma</name>
    <dbReference type="NCBI Taxonomy" id="1230097"/>
    <lineage>
        <taxon>Eukaryota</taxon>
        <taxon>Fungi</taxon>
        <taxon>Dikarya</taxon>
        <taxon>Ascomycota</taxon>
        <taxon>Pezizomycotina</taxon>
        <taxon>Sordariomycetes</taxon>
        <taxon>Sordariomycetidae</taxon>
        <taxon>Diaporthales</taxon>
        <taxon>Cytosporaceae</taxon>
        <taxon>Cytospora</taxon>
    </lineage>
</organism>
<evidence type="ECO:0000256" key="1">
    <source>
        <dbReference type="SAM" id="MobiDB-lite"/>
    </source>
</evidence>
<dbReference type="OrthoDB" id="4487429at2759"/>
<evidence type="ECO:0000313" key="2">
    <source>
        <dbReference type="EMBL" id="ROW14495.1"/>
    </source>
</evidence>
<proteinExistence type="predicted"/>
<name>A0A423XEI8_9PEZI</name>
<accession>A0A423XEI8</accession>